<keyword evidence="1" id="KW-0812">Transmembrane</keyword>
<comment type="caution">
    <text evidence="2">The sequence shown here is derived from an EMBL/GenBank/DDBJ whole genome shotgun (WGS) entry which is preliminary data.</text>
</comment>
<feature type="transmembrane region" description="Helical" evidence="1">
    <location>
        <begin position="13"/>
        <end position="35"/>
    </location>
</feature>
<evidence type="ECO:0000313" key="2">
    <source>
        <dbReference type="EMBL" id="GGD05061.1"/>
    </source>
</evidence>
<gene>
    <name evidence="2" type="ORF">GCM10011389_10670</name>
</gene>
<reference evidence="3" key="1">
    <citation type="journal article" date="2019" name="Int. J. Syst. Evol. Microbiol.">
        <title>The Global Catalogue of Microorganisms (GCM) 10K type strain sequencing project: providing services to taxonomists for standard genome sequencing and annotation.</title>
        <authorList>
            <consortium name="The Broad Institute Genomics Platform"/>
            <consortium name="The Broad Institute Genome Sequencing Center for Infectious Disease"/>
            <person name="Wu L."/>
            <person name="Ma J."/>
        </authorList>
    </citation>
    <scope>NUCLEOTIDE SEQUENCE [LARGE SCALE GENOMIC DNA]</scope>
    <source>
        <strain evidence="3">CGMCC 1.15353</strain>
    </source>
</reference>
<organism evidence="2 3">
    <name type="scientific">Pontibacillus salipaludis</name>
    <dbReference type="NCBI Taxonomy" id="1697394"/>
    <lineage>
        <taxon>Bacteria</taxon>
        <taxon>Bacillati</taxon>
        <taxon>Bacillota</taxon>
        <taxon>Bacilli</taxon>
        <taxon>Bacillales</taxon>
        <taxon>Bacillaceae</taxon>
        <taxon>Pontibacillus</taxon>
    </lineage>
</organism>
<dbReference type="EMBL" id="BMIN01000003">
    <property type="protein sequence ID" value="GGD05061.1"/>
    <property type="molecule type" value="Genomic_DNA"/>
</dbReference>
<evidence type="ECO:0008006" key="4">
    <source>
        <dbReference type="Google" id="ProtNLM"/>
    </source>
</evidence>
<name>A0ABQ1PVE7_9BACI</name>
<proteinExistence type="predicted"/>
<keyword evidence="1" id="KW-0472">Membrane</keyword>
<keyword evidence="3" id="KW-1185">Reference proteome</keyword>
<evidence type="ECO:0000313" key="3">
    <source>
        <dbReference type="Proteomes" id="UP000642571"/>
    </source>
</evidence>
<sequence>MLRNNKGFALLDALYSLSLMLFITLSLFPVLQIVFTKQYELETRRKMAVHLHKELVQRDGVFPSEEVEVNVNGVHGSLLLETEQNQVKGCVTWNLSEKGGDEHICFYLPPKRE</sequence>
<dbReference type="RefSeq" id="WP_188651561.1">
    <property type="nucleotide sequence ID" value="NZ_BMIN01000003.1"/>
</dbReference>
<keyword evidence="1" id="KW-1133">Transmembrane helix</keyword>
<dbReference type="Proteomes" id="UP000642571">
    <property type="component" value="Unassembled WGS sequence"/>
</dbReference>
<evidence type="ECO:0000256" key="1">
    <source>
        <dbReference type="SAM" id="Phobius"/>
    </source>
</evidence>
<protein>
    <recommendedName>
        <fullName evidence="4">Type II secretion system protein</fullName>
    </recommendedName>
</protein>
<accession>A0ABQ1PVE7</accession>